<evidence type="ECO:0000256" key="3">
    <source>
        <dbReference type="ARBA" id="ARBA00023163"/>
    </source>
</evidence>
<keyword evidence="1" id="KW-0805">Transcription regulation</keyword>
<gene>
    <name evidence="6" type="ORF">V1634_15295</name>
</gene>
<keyword evidence="3" id="KW-0804">Transcription</keyword>
<sequence>MTSTTNPATPRDRLLRAAAALFHREGIATTGVERLCQVAGVSKRTMYQLFETKDALVAESLDACGPGVVAAHLPDQTSGLDPRERILTVFAHLDELSGSPEFRGCPFLNTAVELRDPDHPASVVARSYKGRLTDFFAEQARLAGARDPETLARQLTIVYDGSASRAVTQGAGLDGLAALTASALLDAQLGTASSEAQLDTASSEAQFDTA</sequence>
<evidence type="ECO:0000256" key="2">
    <source>
        <dbReference type="ARBA" id="ARBA00023125"/>
    </source>
</evidence>
<evidence type="ECO:0000313" key="6">
    <source>
        <dbReference type="EMBL" id="MEE6308193.1"/>
    </source>
</evidence>
<dbReference type="EMBL" id="JAZGQL010000009">
    <property type="protein sequence ID" value="MEE6308193.1"/>
    <property type="molecule type" value="Genomic_DNA"/>
</dbReference>
<reference evidence="6 7" key="1">
    <citation type="submission" date="2024-01" db="EMBL/GenBank/DDBJ databases">
        <title>Genome insights into Plantactinospora veratri sp. nov.</title>
        <authorList>
            <person name="Wang L."/>
        </authorList>
    </citation>
    <scope>NUCLEOTIDE SEQUENCE [LARGE SCALE GENOMIC DNA]</scope>
    <source>
        <strain evidence="6 7">NEAU-FHS4</strain>
    </source>
</reference>
<dbReference type="Proteomes" id="UP001339911">
    <property type="component" value="Unassembled WGS sequence"/>
</dbReference>
<organism evidence="6 7">
    <name type="scientific">Plantactinospora veratri</name>
    <dbReference type="NCBI Taxonomy" id="1436122"/>
    <lineage>
        <taxon>Bacteria</taxon>
        <taxon>Bacillati</taxon>
        <taxon>Actinomycetota</taxon>
        <taxon>Actinomycetes</taxon>
        <taxon>Micromonosporales</taxon>
        <taxon>Micromonosporaceae</taxon>
        <taxon>Plantactinospora</taxon>
    </lineage>
</organism>
<dbReference type="RefSeq" id="WP_331208478.1">
    <property type="nucleotide sequence ID" value="NZ_JAZGQL010000009.1"/>
</dbReference>
<comment type="caution">
    <text evidence="6">The sequence shown here is derived from an EMBL/GenBank/DDBJ whole genome shotgun (WGS) entry which is preliminary data.</text>
</comment>
<dbReference type="PROSITE" id="PS50977">
    <property type="entry name" value="HTH_TETR_2"/>
    <property type="match status" value="1"/>
</dbReference>
<feature type="DNA-binding region" description="H-T-H motif" evidence="4">
    <location>
        <begin position="31"/>
        <end position="50"/>
    </location>
</feature>
<proteinExistence type="predicted"/>
<dbReference type="InterPro" id="IPR009057">
    <property type="entry name" value="Homeodomain-like_sf"/>
</dbReference>
<accession>A0ABU7SE22</accession>
<dbReference type="Gene3D" id="1.10.357.10">
    <property type="entry name" value="Tetracycline Repressor, domain 2"/>
    <property type="match status" value="1"/>
</dbReference>
<protein>
    <submittedName>
        <fullName evidence="6">TetR/AcrR family transcriptional regulator</fullName>
    </submittedName>
</protein>
<evidence type="ECO:0000256" key="4">
    <source>
        <dbReference type="PROSITE-ProRule" id="PRU00335"/>
    </source>
</evidence>
<dbReference type="Pfam" id="PF00440">
    <property type="entry name" value="TetR_N"/>
    <property type="match status" value="1"/>
</dbReference>
<feature type="domain" description="HTH tetR-type" evidence="5">
    <location>
        <begin position="8"/>
        <end position="68"/>
    </location>
</feature>
<dbReference type="PANTHER" id="PTHR47506">
    <property type="entry name" value="TRANSCRIPTIONAL REGULATORY PROTEIN"/>
    <property type="match status" value="1"/>
</dbReference>
<dbReference type="InterPro" id="IPR001647">
    <property type="entry name" value="HTH_TetR"/>
</dbReference>
<dbReference type="InterPro" id="IPR036271">
    <property type="entry name" value="Tet_transcr_reg_TetR-rel_C_sf"/>
</dbReference>
<keyword evidence="7" id="KW-1185">Reference proteome</keyword>
<evidence type="ECO:0000259" key="5">
    <source>
        <dbReference type="PROSITE" id="PS50977"/>
    </source>
</evidence>
<evidence type="ECO:0000313" key="7">
    <source>
        <dbReference type="Proteomes" id="UP001339911"/>
    </source>
</evidence>
<keyword evidence="2 4" id="KW-0238">DNA-binding</keyword>
<dbReference type="PANTHER" id="PTHR47506:SF3">
    <property type="entry name" value="HTH-TYPE TRANSCRIPTIONAL REGULATOR LMRA"/>
    <property type="match status" value="1"/>
</dbReference>
<dbReference type="SUPFAM" id="SSF48498">
    <property type="entry name" value="Tetracyclin repressor-like, C-terminal domain"/>
    <property type="match status" value="1"/>
</dbReference>
<name>A0ABU7SE22_9ACTN</name>
<evidence type="ECO:0000256" key="1">
    <source>
        <dbReference type="ARBA" id="ARBA00023015"/>
    </source>
</evidence>
<dbReference type="PRINTS" id="PR00455">
    <property type="entry name" value="HTHTETR"/>
</dbReference>
<dbReference type="SUPFAM" id="SSF46689">
    <property type="entry name" value="Homeodomain-like"/>
    <property type="match status" value="1"/>
</dbReference>